<evidence type="ECO:0000256" key="5">
    <source>
        <dbReference type="SAM" id="MobiDB-lite"/>
    </source>
</evidence>
<dbReference type="InterPro" id="IPR035952">
    <property type="entry name" value="Rhomboid-like_sf"/>
</dbReference>
<dbReference type="AlphaFoldDB" id="A0AAD6NIG3"/>
<reference evidence="8" key="1">
    <citation type="submission" date="2023-01" db="EMBL/GenBank/DDBJ databases">
        <title>The chitinases involved in constricting ring structure development in the nematode-trapping fungus Drechslerella dactyloides.</title>
        <authorList>
            <person name="Wang R."/>
            <person name="Zhang L."/>
            <person name="Tang P."/>
            <person name="Li S."/>
            <person name="Liang L."/>
        </authorList>
    </citation>
    <scope>NUCLEOTIDE SEQUENCE</scope>
    <source>
        <strain evidence="8">YMF1.00031</strain>
    </source>
</reference>
<evidence type="ECO:0000259" key="7">
    <source>
        <dbReference type="Pfam" id="PF01694"/>
    </source>
</evidence>
<dbReference type="Gene3D" id="1.20.1540.10">
    <property type="entry name" value="Rhomboid-like"/>
    <property type="match status" value="1"/>
</dbReference>
<keyword evidence="4 6" id="KW-0472">Membrane</keyword>
<comment type="subcellular location">
    <subcellularLocation>
        <location evidence="1">Membrane</location>
        <topology evidence="1">Multi-pass membrane protein</topology>
    </subcellularLocation>
</comment>
<feature type="transmembrane region" description="Helical" evidence="6">
    <location>
        <begin position="343"/>
        <end position="360"/>
    </location>
</feature>
<dbReference type="Proteomes" id="UP001221413">
    <property type="component" value="Unassembled WGS sequence"/>
</dbReference>
<sequence length="515" mass="57600">MIVTRGISFTNFFVASSALCFQVFVLYPWHKQLDDDFKKLQNEHLKVLRTIERFHGGAEKRLAQINAPHHHIRHHELRHVDIHTAMNAPLALRLASRLAARPCACAPRPLLTLGITPLSLLRPSASPSSLRPVSRIDIAALRFASHRTRTERARRSPSLPAPSKPTPSIARPATLTGAEREPIRYTDFNRPTNPPSGDTSDAPPPPPPPPSPTEQATSRFVLLIGFIYGAIYLLSWAPQLSGYAHSSDTAPAQETFVKYVKPWHEWLMRWFTFSPSIAFERLGFYAAQGLPASDSEHSFLTKITQFILPAFSHMEMWHLAFNFFGMQALAPTMVRYYGFNRALLVYLLTGTLGILFILPIDRLLNPYTELSAAASTTRYLATDSRVIRERTKALPTKAQTEEHFFLGQHCRPMLGGSGALYGMLGIAAIVNPGAKFQIMFIPVAISVRTLFMALCAGNLVGYGLRNETFGTVGHLTGAVAGVLLWALWLRRVRLPQEVQRQLMMRLRRKHLGLSD</sequence>
<evidence type="ECO:0000256" key="1">
    <source>
        <dbReference type="ARBA" id="ARBA00004141"/>
    </source>
</evidence>
<name>A0AAD6NIG3_DREDA</name>
<dbReference type="SUPFAM" id="SSF144091">
    <property type="entry name" value="Rhomboid-like"/>
    <property type="match status" value="1"/>
</dbReference>
<keyword evidence="9" id="KW-1185">Reference proteome</keyword>
<feature type="region of interest" description="Disordered" evidence="5">
    <location>
        <begin position="147"/>
        <end position="215"/>
    </location>
</feature>
<feature type="transmembrane region" description="Helical" evidence="6">
    <location>
        <begin position="413"/>
        <end position="431"/>
    </location>
</feature>
<keyword evidence="3 6" id="KW-1133">Transmembrane helix</keyword>
<feature type="transmembrane region" description="Helical" evidence="6">
    <location>
        <begin position="438"/>
        <end position="460"/>
    </location>
</feature>
<keyword evidence="2 6" id="KW-0812">Transmembrane</keyword>
<gene>
    <name evidence="8" type="ORF">Dda_6257</name>
</gene>
<dbReference type="PANTHER" id="PTHR40135:SF1">
    <property type="entry name" value="MITOCHONDRIAL PHOSPHATE CARRIER PROTEIN"/>
    <property type="match status" value="1"/>
</dbReference>
<evidence type="ECO:0000313" key="9">
    <source>
        <dbReference type="Proteomes" id="UP001221413"/>
    </source>
</evidence>
<feature type="compositionally biased region" description="Pro residues" evidence="5">
    <location>
        <begin position="202"/>
        <end position="212"/>
    </location>
</feature>
<dbReference type="GO" id="GO:0004252">
    <property type="term" value="F:serine-type endopeptidase activity"/>
    <property type="evidence" value="ECO:0007669"/>
    <property type="project" value="InterPro"/>
</dbReference>
<feature type="transmembrane region" description="Helical" evidence="6">
    <location>
        <begin position="472"/>
        <end position="489"/>
    </location>
</feature>
<dbReference type="InterPro" id="IPR022764">
    <property type="entry name" value="Peptidase_S54_rhomboid_dom"/>
</dbReference>
<accession>A0AAD6NIG3</accession>
<proteinExistence type="predicted"/>
<feature type="transmembrane region" description="Helical" evidence="6">
    <location>
        <begin position="6"/>
        <end position="29"/>
    </location>
</feature>
<evidence type="ECO:0000256" key="6">
    <source>
        <dbReference type="SAM" id="Phobius"/>
    </source>
</evidence>
<evidence type="ECO:0000256" key="2">
    <source>
        <dbReference type="ARBA" id="ARBA00022692"/>
    </source>
</evidence>
<organism evidence="8 9">
    <name type="scientific">Drechslerella dactyloides</name>
    <name type="common">Nematode-trapping fungus</name>
    <name type="synonym">Arthrobotrys dactyloides</name>
    <dbReference type="NCBI Taxonomy" id="74499"/>
    <lineage>
        <taxon>Eukaryota</taxon>
        <taxon>Fungi</taxon>
        <taxon>Dikarya</taxon>
        <taxon>Ascomycota</taxon>
        <taxon>Pezizomycotina</taxon>
        <taxon>Orbiliomycetes</taxon>
        <taxon>Orbiliales</taxon>
        <taxon>Orbiliaceae</taxon>
        <taxon>Drechslerella</taxon>
    </lineage>
</organism>
<dbReference type="PANTHER" id="PTHR40135">
    <property type="entry name" value="MITOCHONDRIAL PHOSPHATE CARRIER PROTEIN"/>
    <property type="match status" value="1"/>
</dbReference>
<comment type="caution">
    <text evidence="8">The sequence shown here is derived from an EMBL/GenBank/DDBJ whole genome shotgun (WGS) entry which is preliminary data.</text>
</comment>
<protein>
    <recommendedName>
        <fullName evidence="7">Peptidase S54 rhomboid domain-containing protein</fullName>
    </recommendedName>
</protein>
<evidence type="ECO:0000313" key="8">
    <source>
        <dbReference type="EMBL" id="KAJ6259357.1"/>
    </source>
</evidence>
<evidence type="ECO:0000256" key="3">
    <source>
        <dbReference type="ARBA" id="ARBA00022989"/>
    </source>
</evidence>
<dbReference type="Pfam" id="PF01694">
    <property type="entry name" value="Rhomboid"/>
    <property type="match status" value="1"/>
</dbReference>
<dbReference type="GO" id="GO:0016020">
    <property type="term" value="C:membrane"/>
    <property type="evidence" value="ECO:0007669"/>
    <property type="project" value="UniProtKB-SubCell"/>
</dbReference>
<feature type="domain" description="Peptidase S54 rhomboid" evidence="7">
    <location>
        <begin position="302"/>
        <end position="489"/>
    </location>
</feature>
<feature type="transmembrane region" description="Helical" evidence="6">
    <location>
        <begin position="316"/>
        <end position="336"/>
    </location>
</feature>
<dbReference type="EMBL" id="JAQGDS010000007">
    <property type="protein sequence ID" value="KAJ6259357.1"/>
    <property type="molecule type" value="Genomic_DNA"/>
</dbReference>
<evidence type="ECO:0000256" key="4">
    <source>
        <dbReference type="ARBA" id="ARBA00023136"/>
    </source>
</evidence>